<dbReference type="EMBL" id="JABCRE010000002">
    <property type="protein sequence ID" value="NMW31266.1"/>
    <property type="molecule type" value="Genomic_DNA"/>
</dbReference>
<dbReference type="SUPFAM" id="SSF111369">
    <property type="entry name" value="HlyD-like secretion proteins"/>
    <property type="match status" value="2"/>
</dbReference>
<evidence type="ECO:0000259" key="3">
    <source>
        <dbReference type="Pfam" id="PF25917"/>
    </source>
</evidence>
<dbReference type="Pfam" id="PF25917">
    <property type="entry name" value="BSH_RND"/>
    <property type="match status" value="1"/>
</dbReference>
<dbReference type="InterPro" id="IPR050739">
    <property type="entry name" value="MFP"/>
</dbReference>
<gene>
    <name evidence="5" type="ORF">HKD42_04260</name>
</gene>
<sequence length="381" mass="41052">MTDQTDDTSQESPPAKSTRPRLRIALLIAVCLGLIAAVYWGYGYITVGRFQEETNNAYVQADSVPVAPKVTGYVREVLVSDNEFVEIGQPLARIDASDYQSTVDAFRAQLAAANAQIVAARAAVDEQSSSVAQARAQVQAATVGVEYAKGSARRYAVLSEAGAETVERYDNSRYDVDRAKAERNVRQKALASAQGRFPALRGQIGVALAQRDVIAAQLAQAVETQEDTIIRATVAGTVGSKTVRVGQFVQPGQRLMTIVPSRELYIIANFKETQLARIRVGQPVSIEIDSLSGATLSGEVESLAPATGAEFSLIKPENATGNFTKIVQRIPVRIRIFAGPTAEKFLRAGLSATVSVNTKGTDEDLENLEDESRKMATSSRR</sequence>
<evidence type="ECO:0000256" key="1">
    <source>
        <dbReference type="SAM" id="MobiDB-lite"/>
    </source>
</evidence>
<keyword evidence="2" id="KW-0812">Transmembrane</keyword>
<dbReference type="Gene3D" id="2.40.50.100">
    <property type="match status" value="1"/>
</dbReference>
<dbReference type="Gene3D" id="2.40.30.170">
    <property type="match status" value="1"/>
</dbReference>
<proteinExistence type="predicted"/>
<dbReference type="PANTHER" id="PTHR30386">
    <property type="entry name" value="MEMBRANE FUSION SUBUNIT OF EMRAB-TOLC MULTIDRUG EFFLUX PUMP"/>
    <property type="match status" value="1"/>
</dbReference>
<protein>
    <submittedName>
        <fullName evidence="5">HlyD family secretion protein</fullName>
    </submittedName>
</protein>
<reference evidence="5 6" key="1">
    <citation type="submission" date="2020-04" db="EMBL/GenBank/DDBJ databases">
        <authorList>
            <person name="Liu A."/>
        </authorList>
    </citation>
    <scope>NUCLEOTIDE SEQUENCE [LARGE SCALE GENOMIC DNA]</scope>
    <source>
        <strain evidence="5 6">RZ02</strain>
    </source>
</reference>
<evidence type="ECO:0000313" key="6">
    <source>
        <dbReference type="Proteomes" id="UP000561181"/>
    </source>
</evidence>
<evidence type="ECO:0000313" key="5">
    <source>
        <dbReference type="EMBL" id="NMW31266.1"/>
    </source>
</evidence>
<accession>A0A848QNY5</accession>
<dbReference type="Gene3D" id="1.10.287.470">
    <property type="entry name" value="Helix hairpin bin"/>
    <property type="match status" value="1"/>
</dbReference>
<dbReference type="InterPro" id="IPR058625">
    <property type="entry name" value="MdtA-like_BSH"/>
</dbReference>
<dbReference type="InterPro" id="IPR058634">
    <property type="entry name" value="AaeA-lik-b-barrel"/>
</dbReference>
<dbReference type="Pfam" id="PF25963">
    <property type="entry name" value="Beta-barrel_AAEA"/>
    <property type="match status" value="1"/>
</dbReference>
<dbReference type="RefSeq" id="WP_170010605.1">
    <property type="nucleotide sequence ID" value="NZ_JABCRE010000002.1"/>
</dbReference>
<feature type="region of interest" description="Disordered" evidence="1">
    <location>
        <begin position="360"/>
        <end position="381"/>
    </location>
</feature>
<keyword evidence="2" id="KW-1133">Transmembrane helix</keyword>
<evidence type="ECO:0000256" key="2">
    <source>
        <dbReference type="SAM" id="Phobius"/>
    </source>
</evidence>
<dbReference type="Proteomes" id="UP000561181">
    <property type="component" value="Unassembled WGS sequence"/>
</dbReference>
<feature type="domain" description="p-hydroxybenzoic acid efflux pump subunit AaeA-like beta-barrel" evidence="4">
    <location>
        <begin position="264"/>
        <end position="356"/>
    </location>
</feature>
<dbReference type="PANTHER" id="PTHR30386:SF24">
    <property type="entry name" value="MULTIDRUG RESISTANCE EFFLUX PUMP"/>
    <property type="match status" value="1"/>
</dbReference>
<evidence type="ECO:0000259" key="4">
    <source>
        <dbReference type="Pfam" id="PF25963"/>
    </source>
</evidence>
<keyword evidence="2" id="KW-0472">Membrane</keyword>
<comment type="caution">
    <text evidence="5">The sequence shown here is derived from an EMBL/GenBank/DDBJ whole genome shotgun (WGS) entry which is preliminary data.</text>
</comment>
<feature type="domain" description="Multidrug resistance protein MdtA-like barrel-sandwich hybrid" evidence="3">
    <location>
        <begin position="64"/>
        <end position="259"/>
    </location>
</feature>
<organism evidence="5 6">
    <name type="scientific">Pontixanthobacter rizhaonensis</name>
    <dbReference type="NCBI Taxonomy" id="2730337"/>
    <lineage>
        <taxon>Bacteria</taxon>
        <taxon>Pseudomonadati</taxon>
        <taxon>Pseudomonadota</taxon>
        <taxon>Alphaproteobacteria</taxon>
        <taxon>Sphingomonadales</taxon>
        <taxon>Erythrobacteraceae</taxon>
        <taxon>Pontixanthobacter</taxon>
    </lineage>
</organism>
<name>A0A848QNY5_9SPHN</name>
<feature type="transmembrane region" description="Helical" evidence="2">
    <location>
        <begin position="24"/>
        <end position="42"/>
    </location>
</feature>
<keyword evidence="6" id="KW-1185">Reference proteome</keyword>
<dbReference type="AlphaFoldDB" id="A0A848QNY5"/>